<sequence length="189" mass="20972">MTYTSAKPPLPETPEQLRARIPGWGADLDPRDRPSVPREVFSPGTTGAHWDLPEQQPELWPRERSIEHSRLTPVFGTAQPPKALSGVLRKYAYRRFSEGRAAHWLILIAADRVDAVESHLASFATLHPDNPITETGVLAEPGAHPIASRRGRVDIRHQTLDPVIVAGPWVVGGWLAFRVARGVARRLRA</sequence>
<accession>A0A512DCL3</accession>
<protein>
    <submittedName>
        <fullName evidence="2">Uncharacterized protein</fullName>
    </submittedName>
</protein>
<dbReference type="EMBL" id="BJYY01000013">
    <property type="protein sequence ID" value="GEO34219.1"/>
    <property type="molecule type" value="Genomic_DNA"/>
</dbReference>
<comment type="caution">
    <text evidence="2">The sequence shown here is derived from an EMBL/GenBank/DDBJ whole genome shotgun (WGS) entry which is preliminary data.</text>
</comment>
<keyword evidence="3" id="KW-1185">Reference proteome</keyword>
<evidence type="ECO:0000256" key="1">
    <source>
        <dbReference type="SAM" id="MobiDB-lite"/>
    </source>
</evidence>
<name>A0A512DCL3_9CELL</name>
<evidence type="ECO:0000313" key="2">
    <source>
        <dbReference type="EMBL" id="GEO34219.1"/>
    </source>
</evidence>
<dbReference type="Proteomes" id="UP000321181">
    <property type="component" value="Unassembled WGS sequence"/>
</dbReference>
<reference evidence="2 3" key="1">
    <citation type="submission" date="2019-07" db="EMBL/GenBank/DDBJ databases">
        <title>Whole genome shotgun sequence of Cellulomonas aerilata NBRC 106308.</title>
        <authorList>
            <person name="Hosoyama A."/>
            <person name="Uohara A."/>
            <person name="Ohji S."/>
            <person name="Ichikawa N."/>
        </authorList>
    </citation>
    <scope>NUCLEOTIDE SEQUENCE [LARGE SCALE GENOMIC DNA]</scope>
    <source>
        <strain evidence="2 3">NBRC 106308</strain>
    </source>
</reference>
<feature type="region of interest" description="Disordered" evidence="1">
    <location>
        <begin position="1"/>
        <end position="52"/>
    </location>
</feature>
<organism evidence="2 3">
    <name type="scientific">Cellulomonas aerilata</name>
    <dbReference type="NCBI Taxonomy" id="515326"/>
    <lineage>
        <taxon>Bacteria</taxon>
        <taxon>Bacillati</taxon>
        <taxon>Actinomycetota</taxon>
        <taxon>Actinomycetes</taxon>
        <taxon>Micrococcales</taxon>
        <taxon>Cellulomonadaceae</taxon>
        <taxon>Cellulomonas</taxon>
    </lineage>
</organism>
<dbReference type="OrthoDB" id="6021991at2"/>
<evidence type="ECO:0000313" key="3">
    <source>
        <dbReference type="Proteomes" id="UP000321181"/>
    </source>
</evidence>
<dbReference type="AlphaFoldDB" id="A0A512DCL3"/>
<dbReference type="RefSeq" id="WP_146903395.1">
    <property type="nucleotide sequence ID" value="NZ_BAAARM010000003.1"/>
</dbReference>
<gene>
    <name evidence="2" type="ORF">CAE01nite_19440</name>
</gene>
<proteinExistence type="predicted"/>